<proteinExistence type="predicted"/>
<keyword evidence="1" id="KW-0812">Transmembrane</keyword>
<organism evidence="2">
    <name type="scientific">Cacopsylla melanoneura</name>
    <dbReference type="NCBI Taxonomy" id="428564"/>
    <lineage>
        <taxon>Eukaryota</taxon>
        <taxon>Metazoa</taxon>
        <taxon>Ecdysozoa</taxon>
        <taxon>Arthropoda</taxon>
        <taxon>Hexapoda</taxon>
        <taxon>Insecta</taxon>
        <taxon>Pterygota</taxon>
        <taxon>Neoptera</taxon>
        <taxon>Paraneoptera</taxon>
        <taxon>Hemiptera</taxon>
        <taxon>Sternorrhyncha</taxon>
        <taxon>Psylloidea</taxon>
        <taxon>Psyllidae</taxon>
        <taxon>Psyllinae</taxon>
        <taxon>Cacopsylla</taxon>
    </lineage>
</organism>
<keyword evidence="1" id="KW-0472">Membrane</keyword>
<sequence length="101" mass="11921">MKTHTFNIVPPTLYLPPIYLEYLLVLVTSWGEKIMKISPLKKKNLRPTLIPRILFENSENLAVTPINLSILKSRKLHIYLLYITCRYIPYPFFQLLGFKLD</sequence>
<feature type="transmembrane region" description="Helical" evidence="1">
    <location>
        <begin position="76"/>
        <end position="93"/>
    </location>
</feature>
<protein>
    <submittedName>
        <fullName evidence="2">Uncharacterized protein</fullName>
    </submittedName>
</protein>
<accession>A0A8D9FC29</accession>
<evidence type="ECO:0000256" key="1">
    <source>
        <dbReference type="SAM" id="Phobius"/>
    </source>
</evidence>
<evidence type="ECO:0000313" key="2">
    <source>
        <dbReference type="EMBL" id="CAG6784587.1"/>
    </source>
</evidence>
<dbReference type="EMBL" id="HBUF01638595">
    <property type="protein sequence ID" value="CAG6784587.1"/>
    <property type="molecule type" value="Transcribed_RNA"/>
</dbReference>
<name>A0A8D9FC29_9HEMI</name>
<reference evidence="2" key="1">
    <citation type="submission" date="2021-05" db="EMBL/GenBank/DDBJ databases">
        <authorList>
            <person name="Alioto T."/>
            <person name="Alioto T."/>
            <person name="Gomez Garrido J."/>
        </authorList>
    </citation>
    <scope>NUCLEOTIDE SEQUENCE</scope>
</reference>
<keyword evidence="1" id="KW-1133">Transmembrane helix</keyword>
<dbReference type="AlphaFoldDB" id="A0A8D9FC29"/>